<gene>
    <name evidence="1" type="ORF">Verru16b_03455</name>
</gene>
<sequence length="60" mass="6151">MPSRDQRLSLTASPGARSVPGLGATGFRLRLSAELSAGDLAFGPVTAGKLRSASPVITQR</sequence>
<dbReference type="EMBL" id="CP016094">
    <property type="protein sequence ID" value="AOS46351.1"/>
    <property type="molecule type" value="Genomic_DNA"/>
</dbReference>
<organism evidence="1 2">
    <name type="scientific">Lacunisphaera limnophila</name>
    <dbReference type="NCBI Taxonomy" id="1838286"/>
    <lineage>
        <taxon>Bacteria</taxon>
        <taxon>Pseudomonadati</taxon>
        <taxon>Verrucomicrobiota</taxon>
        <taxon>Opitutia</taxon>
        <taxon>Opitutales</taxon>
        <taxon>Opitutaceae</taxon>
        <taxon>Lacunisphaera</taxon>
    </lineage>
</organism>
<name>A0A1D8AZQ2_9BACT</name>
<accession>A0A1D8AZQ2</accession>
<protein>
    <submittedName>
        <fullName evidence="1">Uncharacterized protein</fullName>
    </submittedName>
</protein>
<dbReference type="AlphaFoldDB" id="A0A1D8AZQ2"/>
<evidence type="ECO:0000313" key="1">
    <source>
        <dbReference type="EMBL" id="AOS46351.1"/>
    </source>
</evidence>
<dbReference type="STRING" id="1838286.Verru16b_03455"/>
<proteinExistence type="predicted"/>
<reference evidence="1 2" key="1">
    <citation type="submission" date="2016-06" db="EMBL/GenBank/DDBJ databases">
        <title>Three novel species with peptidoglycan cell walls form the new genus Lacunisphaera gen. nov. in the family Opitutaceae of the verrucomicrobial subdivision 4.</title>
        <authorList>
            <person name="Rast P."/>
            <person name="Gloeckner I."/>
            <person name="Jogler M."/>
            <person name="Boedeker C."/>
            <person name="Jeske O."/>
            <person name="Wiegand S."/>
            <person name="Reinhardt R."/>
            <person name="Schumann P."/>
            <person name="Rohde M."/>
            <person name="Spring S."/>
            <person name="Gloeckner F.O."/>
            <person name="Jogler C."/>
        </authorList>
    </citation>
    <scope>NUCLEOTIDE SEQUENCE [LARGE SCALE GENOMIC DNA]</scope>
    <source>
        <strain evidence="1 2">IG16b</strain>
    </source>
</reference>
<evidence type="ECO:0000313" key="2">
    <source>
        <dbReference type="Proteomes" id="UP000095228"/>
    </source>
</evidence>
<dbReference type="KEGG" id="obg:Verru16b_03455"/>
<dbReference type="Proteomes" id="UP000095228">
    <property type="component" value="Chromosome"/>
</dbReference>
<keyword evidence="2" id="KW-1185">Reference proteome</keyword>